<feature type="compositionally biased region" description="Acidic residues" evidence="1">
    <location>
        <begin position="1049"/>
        <end position="1061"/>
    </location>
</feature>
<feature type="compositionally biased region" description="Acidic residues" evidence="1">
    <location>
        <begin position="696"/>
        <end position="718"/>
    </location>
</feature>
<feature type="region of interest" description="Disordered" evidence="1">
    <location>
        <begin position="242"/>
        <end position="288"/>
    </location>
</feature>
<feature type="compositionally biased region" description="Basic and acidic residues" evidence="1">
    <location>
        <begin position="681"/>
        <end position="695"/>
    </location>
</feature>
<keyword evidence="4" id="KW-1185">Reference proteome</keyword>
<protein>
    <recommendedName>
        <fullName evidence="2">Telomeric single stranded DNA binding POT1/Cdc13 domain-containing protein</fullName>
    </recommendedName>
</protein>
<dbReference type="SUPFAM" id="SSF50249">
    <property type="entry name" value="Nucleic acid-binding proteins"/>
    <property type="match status" value="1"/>
</dbReference>
<dbReference type="RefSeq" id="XP_031015397.1">
    <property type="nucleotide sequence ID" value="XM_031160536.1"/>
</dbReference>
<feature type="region of interest" description="Disordered" evidence="1">
    <location>
        <begin position="469"/>
        <end position="841"/>
    </location>
</feature>
<dbReference type="GeneID" id="41995832"/>
<dbReference type="Proteomes" id="UP000253153">
    <property type="component" value="Unassembled WGS sequence"/>
</dbReference>
<dbReference type="InterPro" id="IPR011564">
    <property type="entry name" value="Telomer_end-bd_POT1/Cdc13"/>
</dbReference>
<feature type="compositionally biased region" description="Polar residues" evidence="1">
    <location>
        <begin position="784"/>
        <end position="794"/>
    </location>
</feature>
<dbReference type="GO" id="GO:0000723">
    <property type="term" value="P:telomere maintenance"/>
    <property type="evidence" value="ECO:0007669"/>
    <property type="project" value="InterPro"/>
</dbReference>
<comment type="caution">
    <text evidence="3">The sequence shown here is derived from an EMBL/GenBank/DDBJ whole genome shotgun (WGS) entry which is preliminary data.</text>
</comment>
<feature type="compositionally biased region" description="Acidic residues" evidence="1">
    <location>
        <begin position="582"/>
        <end position="611"/>
    </location>
</feature>
<feature type="compositionally biased region" description="Low complexity" evidence="1">
    <location>
        <begin position="1162"/>
        <end position="1171"/>
    </location>
</feature>
<feature type="compositionally biased region" description="Basic and acidic residues" evidence="1">
    <location>
        <begin position="1287"/>
        <end position="1302"/>
    </location>
</feature>
<feature type="compositionally biased region" description="Acidic residues" evidence="1">
    <location>
        <begin position="619"/>
        <end position="651"/>
    </location>
</feature>
<dbReference type="Pfam" id="PF02765">
    <property type="entry name" value="POT1"/>
    <property type="match status" value="1"/>
</dbReference>
<accession>A0A366RMQ3</accession>
<organism evidence="3 4">
    <name type="scientific">Fusarium coffeatum</name>
    <dbReference type="NCBI Taxonomy" id="231269"/>
    <lineage>
        <taxon>Eukaryota</taxon>
        <taxon>Fungi</taxon>
        <taxon>Dikarya</taxon>
        <taxon>Ascomycota</taxon>
        <taxon>Pezizomycotina</taxon>
        <taxon>Sordariomycetes</taxon>
        <taxon>Hypocreomycetidae</taxon>
        <taxon>Hypocreales</taxon>
        <taxon>Nectriaceae</taxon>
        <taxon>Fusarium</taxon>
        <taxon>Fusarium incarnatum-equiseti species complex</taxon>
    </lineage>
</organism>
<dbReference type="SMART" id="SM00976">
    <property type="entry name" value="Telo_bind"/>
    <property type="match status" value="1"/>
</dbReference>
<sequence length="1522" mass="166236">MAEPQPTNSLLDQGEAIPIAQLNPESSGQENRVIYGTITITWPFSILTKSIAFLLAERDFRLRRENGQVRVRFHGAAAKAISEASLGAGDDIRVSLEGGHWEKNETQTQIAGSTIAWQLEFTNRLVIGIRRPDTEKETLLDIDAPAAEPETAVNDQAQNIDPVDTIPEEPATPGPPTPELTLPVKRNATSTLEPFEYASPAFLKRARVSYGSLFEGGLDMFDDDVSKKTKSKKRSRFSLPGNAWRYASRSPSPEPDDVPEEQDEEEPEANGDIENPIMDTPSRPAMVDQGSQTADVDFTPMASVQVLAEARPGFGFAQMTPTPFARTRPFESDNPTMNQSMHFEGGSTTPHGIPLESHQSLLDQQPNHMDTDMAFSFTPQTVLFPQEPGLFPAQNDIPNSPSRTTGAEDYPAALLEGDPDLSNPVDTLMGFTAHGSQSVAGQHNPFATESALDPAFATAAQPIQNPWATEMLPGSRSANASSDAENPVEILSSSPSRESSADREISPSRENTDMDVTANASPKPTLEDPASEVERYRDGGDEPGDDYDLRKYSRTHDDDDDVDTSEEDPDLNNGDPETQILDPDEDDEDVDEDVVNEEGYLDQASDEYGEETYERFGGDEEDYEGSEDDAEGDYYSEEDDYTDDDEEDDEGGSQARPPAVPATREPVFIDLLSDSEDENEQPPKVEPEAVKHEDEQQQEEEEEEEHESEASEEGESEQGVEAAADPKNVEKEKPLAASGGKADDETAEPQPSHKVTKDDGPPRNERSVEKEQQSIDVPAKEESLTTGGQPQQAQKAEEKSTLVDAASEDIEMDTPAPKESSQEPEDEYITLEESKKMDSLSETALAVKETTKAMDVDAAPDVPLQETAEPKETEKLVLAENAVAVSQEAQTTMNDIQEENSASIQVTVTQEESLTQLHTISEDSAKPSKIASVGASSLEGATANLDKEAVSEIQESSESHDAVMQDVSSGDALKQPIGEVVEEDAEQQSTKDGQLSPPPTQITQERTVQDSIHVSVHEHDQHLPTPGETQQGIEPEVLDTQQTVTDENHSDEEDADPEDQIMSEILQHSPVRPDTHLEIDPTTFSPTASKSKSPTQTEQPKGAQGKSASQSDPASEVVASKLLRSRRHKHNGEPDDDDQDDPSMALITATPAAGPVDSGSKHSSPASTRPSSRTRSRTHRDDPSIQLAGGSGQAETKNKRKRKATDDESVTSVDRDDPSIQLAGASVQAEIKNKRKKKATDDESIASVDNSPPGSQRVLRSRHDHGDPSILLAKGSSPSTRQTRSHRTPDPKHETPRRETRSVSRSFQLQEDSPDASFASLKSPSIAGSFATVPEDVEEDVKTLKLRLVKTLRVDLPDFLSLKSLRGNINKMTDVLAVVTQTPPQPHRPKHGPRDFMLTLSLTDPSTAPTQVRVAHIFRPHLTSLPEVESGDVILLRRFKVVSMKGRDFGIRSEDSSSWAVSKPNDGQILSQVKGPPIEITPEEIEYAKGLRHWWSLQDDSAMNKIETASRKVTEAGKENAK</sequence>
<reference evidence="3 4" key="1">
    <citation type="submission" date="2018-06" db="EMBL/GenBank/DDBJ databases">
        <title>Fusarium incarnatum-equiseti species complex species 28.</title>
        <authorList>
            <person name="Gardiner D.M."/>
        </authorList>
    </citation>
    <scope>NUCLEOTIDE SEQUENCE [LARGE SCALE GENOMIC DNA]</scope>
    <source>
        <strain evidence="3 4">FIESC_28</strain>
    </source>
</reference>
<feature type="region of interest" description="Disordered" evidence="1">
    <location>
        <begin position="946"/>
        <end position="1321"/>
    </location>
</feature>
<evidence type="ECO:0000313" key="3">
    <source>
        <dbReference type="EMBL" id="RBR17696.1"/>
    </source>
</evidence>
<evidence type="ECO:0000259" key="2">
    <source>
        <dbReference type="SMART" id="SM00976"/>
    </source>
</evidence>
<feature type="compositionally biased region" description="Polar residues" evidence="1">
    <location>
        <begin position="1001"/>
        <end position="1012"/>
    </location>
</feature>
<feature type="compositionally biased region" description="Basic and acidic residues" evidence="1">
    <location>
        <begin position="547"/>
        <end position="557"/>
    </location>
</feature>
<evidence type="ECO:0000313" key="4">
    <source>
        <dbReference type="Proteomes" id="UP000253153"/>
    </source>
</evidence>
<feature type="compositionally biased region" description="Acidic residues" evidence="1">
    <location>
        <begin position="558"/>
        <end position="570"/>
    </location>
</feature>
<dbReference type="EMBL" id="QKXC01000131">
    <property type="protein sequence ID" value="RBR17696.1"/>
    <property type="molecule type" value="Genomic_DNA"/>
</dbReference>
<dbReference type="GO" id="GO:0003677">
    <property type="term" value="F:DNA binding"/>
    <property type="evidence" value="ECO:0007669"/>
    <property type="project" value="InterPro"/>
</dbReference>
<gene>
    <name evidence="3" type="ORF">FIESC28_06392</name>
</gene>
<name>A0A366RMQ3_9HYPO</name>
<feature type="compositionally biased region" description="Basic and acidic residues" evidence="1">
    <location>
        <begin position="755"/>
        <end position="783"/>
    </location>
</feature>
<evidence type="ECO:0000256" key="1">
    <source>
        <dbReference type="SAM" id="MobiDB-lite"/>
    </source>
</evidence>
<dbReference type="GO" id="GO:0000781">
    <property type="term" value="C:chromosome, telomeric region"/>
    <property type="evidence" value="ECO:0007669"/>
    <property type="project" value="InterPro"/>
</dbReference>
<proteinExistence type="predicted"/>
<feature type="domain" description="Telomeric single stranded DNA binding POT1/Cdc13" evidence="2">
    <location>
        <begin position="1359"/>
        <end position="1496"/>
    </location>
</feature>
<feature type="compositionally biased region" description="Basic and acidic residues" evidence="1">
    <location>
        <begin position="499"/>
        <end position="512"/>
    </location>
</feature>
<dbReference type="InterPro" id="IPR012340">
    <property type="entry name" value="NA-bd_OB-fold"/>
</dbReference>
<feature type="compositionally biased region" description="Polar residues" evidence="1">
    <location>
        <begin position="1082"/>
        <end position="1099"/>
    </location>
</feature>
<feature type="compositionally biased region" description="Acidic residues" evidence="1">
    <location>
        <begin position="254"/>
        <end position="271"/>
    </location>
</feature>
<dbReference type="OrthoDB" id="5363079at2759"/>
<dbReference type="Gene3D" id="2.40.50.140">
    <property type="entry name" value="Nucleic acid-binding proteins"/>
    <property type="match status" value="1"/>
</dbReference>
<dbReference type="CDD" id="cd04497">
    <property type="entry name" value="hPOT1_OB1_like"/>
    <property type="match status" value="1"/>
</dbReference>